<dbReference type="CDD" id="cd07505">
    <property type="entry name" value="HAD_BPGM-like"/>
    <property type="match status" value="1"/>
</dbReference>
<dbReference type="Gene3D" id="1.10.150.240">
    <property type="entry name" value="Putative phosphatase, domain 2"/>
    <property type="match status" value="1"/>
</dbReference>
<dbReference type="EMBL" id="CP046452">
    <property type="protein sequence ID" value="QGU02019.1"/>
    <property type="molecule type" value="Genomic_DNA"/>
</dbReference>
<dbReference type="Pfam" id="PF00702">
    <property type="entry name" value="Hydrolase"/>
    <property type="match status" value="1"/>
</dbReference>
<dbReference type="NCBIfam" id="TIGR01549">
    <property type="entry name" value="HAD-SF-IA-v1"/>
    <property type="match status" value="1"/>
</dbReference>
<dbReference type="EC" id="3.1.3.-" evidence="1"/>
<reference evidence="2" key="1">
    <citation type="submission" date="2019-11" db="EMBL/GenBank/DDBJ databases">
        <title>Complete genome sequence of Corynebacterium kalinowskii 1959, a novel Corynebacterium species isolated from soil of a small paddock in Vilsendorf, Germany.</title>
        <authorList>
            <person name="Schaffert L."/>
            <person name="Ruwe M."/>
            <person name="Milse J."/>
            <person name="Hanuschka K."/>
            <person name="Ortseifen V."/>
            <person name="Droste J."/>
            <person name="Brandt D."/>
            <person name="Schlueter L."/>
            <person name="Kutter Y."/>
            <person name="Vinke S."/>
            <person name="Viehoefer P."/>
            <person name="Jacob L."/>
            <person name="Luebke N.-C."/>
            <person name="Schulte-Berndt E."/>
            <person name="Hain C."/>
            <person name="Linder M."/>
            <person name="Schmidt P."/>
            <person name="Wollenschlaeger L."/>
            <person name="Luttermann T."/>
            <person name="Thieme E."/>
            <person name="Hassa J."/>
            <person name="Haak M."/>
            <person name="Wittchen M."/>
            <person name="Mentz A."/>
            <person name="Persicke M."/>
            <person name="Busche T."/>
            <person name="Ruckert C."/>
        </authorList>
    </citation>
    <scope>NUCLEOTIDE SEQUENCE [LARGE SCALE GENOMIC DNA]</scope>
    <source>
        <strain evidence="2">1959</strain>
    </source>
</reference>
<dbReference type="AlphaFoldDB" id="A0A6B8VGA0"/>
<dbReference type="SUPFAM" id="SSF56784">
    <property type="entry name" value="HAD-like"/>
    <property type="match status" value="1"/>
</dbReference>
<gene>
    <name evidence="1" type="ORF">CKALI_05745</name>
</gene>
<dbReference type="SFLD" id="SFLDS00003">
    <property type="entry name" value="Haloacid_Dehalogenase"/>
    <property type="match status" value="1"/>
</dbReference>
<protein>
    <submittedName>
        <fullName evidence="1">Phosphorylated carbohydrates phosphatase</fullName>
        <ecNumber evidence="1">3.1.3.-</ecNumber>
    </submittedName>
</protein>
<dbReference type="NCBIfam" id="TIGR01509">
    <property type="entry name" value="HAD-SF-IA-v3"/>
    <property type="match status" value="1"/>
</dbReference>
<dbReference type="PANTHER" id="PTHR18901:SF38">
    <property type="entry name" value="PSEUDOURIDINE-5'-PHOSPHATASE"/>
    <property type="match status" value="1"/>
</dbReference>
<proteinExistence type="predicted"/>
<sequence>MYNAVLWDMDGTLVDSEPLWEIATYELSESLGRRITPEFRARTIGGTFQNTLQLCADFAGVSVSAEQAEQLQRQMFTRMHELLSTRLELRPGIEKLLSELANSGTPMMLVTNTARELADPAIEAIGRDFFTSTICGDEVANGKPNPEIYRTAALRLGFQPDQCLAFEDSPTGMASATAAGCRVVGLPERGEVPAEALDMRDLHGSTSFLGVTAADLAAWYAAFDN</sequence>
<dbReference type="PRINTS" id="PR00413">
    <property type="entry name" value="HADHALOGNASE"/>
</dbReference>
<dbReference type="PANTHER" id="PTHR18901">
    <property type="entry name" value="2-DEOXYGLUCOSE-6-PHOSPHATE PHOSPHATASE 2"/>
    <property type="match status" value="1"/>
</dbReference>
<dbReference type="RefSeq" id="WP_156192380.1">
    <property type="nucleotide sequence ID" value="NZ_CP046452.1"/>
</dbReference>
<dbReference type="InterPro" id="IPR023198">
    <property type="entry name" value="PGP-like_dom2"/>
</dbReference>
<name>A0A6B8VGA0_9CORY</name>
<organism evidence="1 2">
    <name type="scientific">Corynebacterium kalinowskii</name>
    <dbReference type="NCBI Taxonomy" id="2675216"/>
    <lineage>
        <taxon>Bacteria</taxon>
        <taxon>Bacillati</taxon>
        <taxon>Actinomycetota</taxon>
        <taxon>Actinomycetes</taxon>
        <taxon>Mycobacteriales</taxon>
        <taxon>Corynebacteriaceae</taxon>
        <taxon>Corynebacterium</taxon>
    </lineage>
</organism>
<dbReference type="Proteomes" id="UP000427071">
    <property type="component" value="Chromosome"/>
</dbReference>
<dbReference type="GO" id="GO:0016787">
    <property type="term" value="F:hydrolase activity"/>
    <property type="evidence" value="ECO:0007669"/>
    <property type="project" value="UniProtKB-KW"/>
</dbReference>
<dbReference type="KEGG" id="ckw:CKALI_05745"/>
<accession>A0A6B8VGA0</accession>
<keyword evidence="2" id="KW-1185">Reference proteome</keyword>
<dbReference type="InterPro" id="IPR023214">
    <property type="entry name" value="HAD_sf"/>
</dbReference>
<evidence type="ECO:0000313" key="1">
    <source>
        <dbReference type="EMBL" id="QGU02019.1"/>
    </source>
</evidence>
<evidence type="ECO:0000313" key="2">
    <source>
        <dbReference type="Proteomes" id="UP000427071"/>
    </source>
</evidence>
<dbReference type="InterPro" id="IPR006439">
    <property type="entry name" value="HAD-SF_hydro_IA"/>
</dbReference>
<dbReference type="SFLD" id="SFLDG01135">
    <property type="entry name" value="C1.5.6:_HAD__Beta-PGM__Phospha"/>
    <property type="match status" value="1"/>
</dbReference>
<dbReference type="SFLD" id="SFLDG01129">
    <property type="entry name" value="C1.5:_HAD__Beta-PGM__Phosphata"/>
    <property type="match status" value="1"/>
</dbReference>
<dbReference type="Gene3D" id="3.40.50.1000">
    <property type="entry name" value="HAD superfamily/HAD-like"/>
    <property type="match status" value="1"/>
</dbReference>
<keyword evidence="1" id="KW-0378">Hydrolase</keyword>
<dbReference type="InterPro" id="IPR036412">
    <property type="entry name" value="HAD-like_sf"/>
</dbReference>